<reference evidence="1" key="1">
    <citation type="submission" date="2019-02" db="EMBL/GenBank/DDBJ databases">
        <authorList>
            <person name="Gruber-Vodicka R. H."/>
            <person name="Seah K. B. B."/>
        </authorList>
    </citation>
    <scope>NUCLEOTIDE SEQUENCE</scope>
    <source>
        <strain evidence="1">BECK_S313</strain>
    </source>
</reference>
<dbReference type="EMBL" id="CAADFK010000619">
    <property type="protein sequence ID" value="VFK26699.1"/>
    <property type="molecule type" value="Genomic_DNA"/>
</dbReference>
<dbReference type="AlphaFoldDB" id="A0A450XBR1"/>
<proteinExistence type="predicted"/>
<organism evidence="1">
    <name type="scientific">Candidatus Kentrum sp. LPFa</name>
    <dbReference type="NCBI Taxonomy" id="2126335"/>
    <lineage>
        <taxon>Bacteria</taxon>
        <taxon>Pseudomonadati</taxon>
        <taxon>Pseudomonadota</taxon>
        <taxon>Gammaproteobacteria</taxon>
        <taxon>Candidatus Kentrum</taxon>
    </lineage>
</organism>
<name>A0A450XBR1_9GAMM</name>
<gene>
    <name evidence="1" type="ORF">BECKLPF1236B_GA0070989_16201</name>
</gene>
<accession>A0A450XBR1</accession>
<evidence type="ECO:0000313" key="1">
    <source>
        <dbReference type="EMBL" id="VFK26699.1"/>
    </source>
</evidence>
<sequence>MYGYLRCTLRVFGGVAWTKWLMIDLRTSHVVSVFFRSNALL</sequence>
<protein>
    <submittedName>
        <fullName evidence="1">Uncharacterized protein</fullName>
    </submittedName>
</protein>